<dbReference type="RefSeq" id="WP_132005208.1">
    <property type="nucleotide sequence ID" value="NZ_JABUHM010000003.1"/>
</dbReference>
<dbReference type="PANTHER" id="PTHR22683">
    <property type="entry name" value="SPORULATION PROTEIN RELATED"/>
    <property type="match status" value="1"/>
</dbReference>
<dbReference type="InterPro" id="IPR050206">
    <property type="entry name" value="FtsK/SpoIIIE/SftA"/>
</dbReference>
<evidence type="ECO:0000313" key="7">
    <source>
        <dbReference type="Proteomes" id="UP000295689"/>
    </source>
</evidence>
<dbReference type="PANTHER" id="PTHR22683:SF1">
    <property type="entry name" value="TYPE VII SECRETION SYSTEM PROTEIN ESSC"/>
    <property type="match status" value="1"/>
</dbReference>
<dbReference type="SUPFAM" id="SSF52540">
    <property type="entry name" value="P-loop containing nucleoside triphosphate hydrolases"/>
    <property type="match status" value="1"/>
</dbReference>
<proteinExistence type="predicted"/>
<dbReference type="Proteomes" id="UP000295689">
    <property type="component" value="Unassembled WGS sequence"/>
</dbReference>
<sequence>MLFEIVTTGSMLGVLGASYYKKNNLNSDHDKIIKIADNCGLYTKEEKIRLYRRRYNKEKKFTEYVYKIPLGLELEDFQDKYGKFKDGLNNRSVRKINLKDFKELKLDKTILKQIQNIINNREPVNKEIEMEYDGMLIFRVFDEGLTKDLPYTKEMLDNCKGWEIPLGVTYKEFVKHNFEKMQILVVAGQTRYGKTVFLKNVITSLINNQPDNLKLTLIDLKGGLAFSRYLNCKQVNTVAKNSKETLEALEAIHTEMVKRQEHFLSKGWEDIGEAGWTERHFVIVDEGAEINGFEKKDQADRALYLLGEIARMGAGIGYRLIFATQYPTADVFPRQVKANTSAALCFRLKNATQSMVVLDTKGAESLPVGLKGRAIYQTDCDRLVQTPLIKNGFIDGIIKPHIVMKPRSESSEPQNSKEDTKAGEYTTEFKEI</sequence>
<organism evidence="6 7">
    <name type="scientific">Mesobacillus foraminis</name>
    <dbReference type="NCBI Taxonomy" id="279826"/>
    <lineage>
        <taxon>Bacteria</taxon>
        <taxon>Bacillati</taxon>
        <taxon>Bacillota</taxon>
        <taxon>Bacilli</taxon>
        <taxon>Bacillales</taxon>
        <taxon>Bacillaceae</taxon>
        <taxon>Mesobacillus</taxon>
    </lineage>
</organism>
<feature type="binding site" evidence="3">
    <location>
        <begin position="188"/>
        <end position="195"/>
    </location>
    <ligand>
        <name>ATP</name>
        <dbReference type="ChEBI" id="CHEBI:30616"/>
    </ligand>
</feature>
<dbReference type="Gene3D" id="3.40.50.300">
    <property type="entry name" value="P-loop containing nucleotide triphosphate hydrolases"/>
    <property type="match status" value="1"/>
</dbReference>
<dbReference type="PROSITE" id="PS50901">
    <property type="entry name" value="FTSK"/>
    <property type="match status" value="1"/>
</dbReference>
<keyword evidence="2 3" id="KW-0067">ATP-binding</keyword>
<keyword evidence="1 3" id="KW-0547">Nucleotide-binding</keyword>
<dbReference type="InterPro" id="IPR027417">
    <property type="entry name" value="P-loop_NTPase"/>
</dbReference>
<evidence type="ECO:0000313" key="6">
    <source>
        <dbReference type="EMBL" id="TCN25467.1"/>
    </source>
</evidence>
<protein>
    <submittedName>
        <fullName evidence="6">S-DNA-T family DNA segregation ATPase FtsK/SpoIIIE</fullName>
    </submittedName>
</protein>
<dbReference type="InterPro" id="IPR002543">
    <property type="entry name" value="FtsK_dom"/>
</dbReference>
<dbReference type="EMBL" id="SLVV01000005">
    <property type="protein sequence ID" value="TCN25467.1"/>
    <property type="molecule type" value="Genomic_DNA"/>
</dbReference>
<evidence type="ECO:0000259" key="5">
    <source>
        <dbReference type="PROSITE" id="PS50901"/>
    </source>
</evidence>
<reference evidence="6 7" key="1">
    <citation type="journal article" date="2015" name="Stand. Genomic Sci.">
        <title>Genomic Encyclopedia of Bacterial and Archaeal Type Strains, Phase III: the genomes of soil and plant-associated and newly described type strains.</title>
        <authorList>
            <person name="Whitman W.B."/>
            <person name="Woyke T."/>
            <person name="Klenk H.P."/>
            <person name="Zhou Y."/>
            <person name="Lilburn T.G."/>
            <person name="Beck B.J."/>
            <person name="De Vos P."/>
            <person name="Vandamme P."/>
            <person name="Eisen J.A."/>
            <person name="Garrity G."/>
            <person name="Hugenholtz P."/>
            <person name="Kyrpides N.C."/>
        </authorList>
    </citation>
    <scope>NUCLEOTIDE SEQUENCE [LARGE SCALE GENOMIC DNA]</scope>
    <source>
        <strain evidence="6 7">CV53</strain>
    </source>
</reference>
<evidence type="ECO:0000256" key="1">
    <source>
        <dbReference type="ARBA" id="ARBA00022741"/>
    </source>
</evidence>
<dbReference type="GO" id="GO:0003677">
    <property type="term" value="F:DNA binding"/>
    <property type="evidence" value="ECO:0007669"/>
    <property type="project" value="InterPro"/>
</dbReference>
<dbReference type="Pfam" id="PF01580">
    <property type="entry name" value="FtsK_SpoIIIE"/>
    <property type="match status" value="1"/>
</dbReference>
<dbReference type="AlphaFoldDB" id="A0A4R2BES0"/>
<evidence type="ECO:0000256" key="3">
    <source>
        <dbReference type="PROSITE-ProRule" id="PRU00289"/>
    </source>
</evidence>
<gene>
    <name evidence="6" type="ORF">EV146_105124</name>
</gene>
<name>A0A4R2BES0_9BACI</name>
<feature type="domain" description="FtsK" evidence="5">
    <location>
        <begin position="171"/>
        <end position="355"/>
    </location>
</feature>
<accession>A0A4R2BES0</accession>
<comment type="caution">
    <text evidence="6">The sequence shown here is derived from an EMBL/GenBank/DDBJ whole genome shotgun (WGS) entry which is preliminary data.</text>
</comment>
<evidence type="ECO:0000256" key="4">
    <source>
        <dbReference type="SAM" id="MobiDB-lite"/>
    </source>
</evidence>
<feature type="region of interest" description="Disordered" evidence="4">
    <location>
        <begin position="406"/>
        <end position="432"/>
    </location>
</feature>
<dbReference type="GO" id="GO:0005524">
    <property type="term" value="F:ATP binding"/>
    <property type="evidence" value="ECO:0007669"/>
    <property type="project" value="UniProtKB-UniRule"/>
</dbReference>
<evidence type="ECO:0000256" key="2">
    <source>
        <dbReference type="ARBA" id="ARBA00022840"/>
    </source>
</evidence>
<keyword evidence="7" id="KW-1185">Reference proteome</keyword>